<evidence type="ECO:0000256" key="2">
    <source>
        <dbReference type="ARBA" id="ARBA00023163"/>
    </source>
</evidence>
<dbReference type="Pfam" id="PF04082">
    <property type="entry name" value="Fungal_trans"/>
    <property type="match status" value="1"/>
</dbReference>
<protein>
    <submittedName>
        <fullName evidence="5">C6 transcription factor</fullName>
    </submittedName>
</protein>
<sequence length="689" mass="78250">MICRAHDATNKFYRISSPQSKNDCMSNVSSTQSTLQPECHRGAMYRLHSGPYSMYSYNKARAEVRWKLMLHSRSEKHGGPVLLANPQSPDQALLQTPARRVELPAFHVQPQQHVPLNVEATATREAHDIEDEERNGDEIAAAALGQPRRVGEIPFYTGDRTGPVSTLDICSPDHSLPRHCLIPSNNQTTMTDDDREYLQKKGVFTLPKPEVCEGLLRAYFYHVHPIMPVIEVESILNYQHHGRLGDCNFLLLWSVFFVAVNFISPRLYEQEGYVSRKEMKATMYSRAKCMYDNGGERNKVTLLQASLLLGFWHSEQDDHMQPWYWTGIAINLCQMLGLHRDPDSLRYNSSITDCQRRLWRRLWWTCFFRDRWLGLTLGRPLRINLDDCDLPMSVPADLLSELDSIPRAIFASYIPQEFPKLAEFWIILIELSQLLGKVLVLKNQPVKSKSSMGEINALEAQIMRCRLPDQDEHGLTHLAKFYAHHVHLHYHALLITLYRPSGSEHLDNLALSQQGSEQQRLQSKANAAASKSTEILDILARENLLEYVGPMTPALLVPVMQTHLLNCKYANPLSRRFSFNKLDMCMGVLEELQKTYTVASLFRGIFIKALQQIFPTYTASSPLSISHQPVASIGDPVDSHSDTVPIETTNGECNQVIGDRAGSSMPAGFIDALIDENSIFDFLDSWSEI</sequence>
<proteinExistence type="predicted"/>
<dbReference type="AlphaFoldDB" id="A0AB74BVT6"/>
<accession>A0AB74BVT6</accession>
<comment type="caution">
    <text evidence="5">The sequence shown here is derived from an EMBL/GenBank/DDBJ whole genome shotgun (WGS) entry which is preliminary data.</text>
</comment>
<evidence type="ECO:0000259" key="4">
    <source>
        <dbReference type="SMART" id="SM00906"/>
    </source>
</evidence>
<dbReference type="GO" id="GO:0006351">
    <property type="term" value="P:DNA-templated transcription"/>
    <property type="evidence" value="ECO:0007669"/>
    <property type="project" value="InterPro"/>
</dbReference>
<dbReference type="InterPro" id="IPR007219">
    <property type="entry name" value="XnlR_reg_dom"/>
</dbReference>
<evidence type="ECO:0000313" key="5">
    <source>
        <dbReference type="EMBL" id="RMZ38141.1"/>
    </source>
</evidence>
<evidence type="ECO:0000256" key="1">
    <source>
        <dbReference type="ARBA" id="ARBA00023015"/>
    </source>
</evidence>
<feature type="domain" description="Xylanolytic transcriptional activator regulatory" evidence="4">
    <location>
        <begin position="322"/>
        <end position="397"/>
    </location>
</feature>
<dbReference type="EMBL" id="QQZZ01000160">
    <property type="protein sequence ID" value="RMZ38141.1"/>
    <property type="molecule type" value="Genomic_DNA"/>
</dbReference>
<dbReference type="CDD" id="cd12148">
    <property type="entry name" value="fungal_TF_MHR"/>
    <property type="match status" value="1"/>
</dbReference>
<keyword evidence="3" id="KW-0539">Nucleus</keyword>
<keyword evidence="2" id="KW-0804">Transcription</keyword>
<dbReference type="InterPro" id="IPR052761">
    <property type="entry name" value="Fungal_Detox/Toxin_TFs"/>
</dbReference>
<reference evidence="5 6" key="1">
    <citation type="submission" date="2018-07" db="EMBL/GenBank/DDBJ databases">
        <title>Identification of spontaneous genetic mutation associated with occurrence of a yellow conidial color mutant of Aspergillus flavus.</title>
        <authorList>
            <person name="Chang P.-K."/>
            <person name="Mack B.M."/>
            <person name="Scharfenstein L."/>
            <person name="Gilbert M.K."/>
        </authorList>
    </citation>
    <scope>NUCLEOTIDE SEQUENCE [LARGE SCALE GENOMIC DNA]</scope>
    <source>
        <strain evidence="5 6">CA14</strain>
    </source>
</reference>
<gene>
    <name evidence="5" type="ORF">CA14_007683</name>
</gene>
<dbReference type="Proteomes" id="UP000275480">
    <property type="component" value="Unassembled WGS sequence"/>
</dbReference>
<dbReference type="PANTHER" id="PTHR47425:SF3">
    <property type="entry name" value="ZN(II)2CYS6 TRANSCRIPTION FACTOR (EUROFUNG)"/>
    <property type="match status" value="1"/>
</dbReference>
<dbReference type="PANTHER" id="PTHR47425">
    <property type="entry name" value="FARB-RELATED"/>
    <property type="match status" value="1"/>
</dbReference>
<name>A0AB74BVT6_ASPFL</name>
<dbReference type="GO" id="GO:0008270">
    <property type="term" value="F:zinc ion binding"/>
    <property type="evidence" value="ECO:0007669"/>
    <property type="project" value="InterPro"/>
</dbReference>
<evidence type="ECO:0000313" key="6">
    <source>
        <dbReference type="Proteomes" id="UP000275480"/>
    </source>
</evidence>
<organism evidence="5 6">
    <name type="scientific">Aspergillus flavus</name>
    <dbReference type="NCBI Taxonomy" id="5059"/>
    <lineage>
        <taxon>Eukaryota</taxon>
        <taxon>Fungi</taxon>
        <taxon>Dikarya</taxon>
        <taxon>Ascomycota</taxon>
        <taxon>Pezizomycotina</taxon>
        <taxon>Eurotiomycetes</taxon>
        <taxon>Eurotiomycetidae</taxon>
        <taxon>Eurotiales</taxon>
        <taxon>Aspergillaceae</taxon>
        <taxon>Aspergillus</taxon>
        <taxon>Aspergillus subgen. Circumdati</taxon>
    </lineage>
</organism>
<evidence type="ECO:0000256" key="3">
    <source>
        <dbReference type="ARBA" id="ARBA00023242"/>
    </source>
</evidence>
<dbReference type="SMART" id="SM00906">
    <property type="entry name" value="Fungal_trans"/>
    <property type="match status" value="1"/>
</dbReference>
<dbReference type="GO" id="GO:0003677">
    <property type="term" value="F:DNA binding"/>
    <property type="evidence" value="ECO:0007669"/>
    <property type="project" value="InterPro"/>
</dbReference>
<keyword evidence="1" id="KW-0805">Transcription regulation</keyword>